<organism evidence="2 3">
    <name type="scientific">Crepidotus variabilis</name>
    <dbReference type="NCBI Taxonomy" id="179855"/>
    <lineage>
        <taxon>Eukaryota</taxon>
        <taxon>Fungi</taxon>
        <taxon>Dikarya</taxon>
        <taxon>Basidiomycota</taxon>
        <taxon>Agaricomycotina</taxon>
        <taxon>Agaricomycetes</taxon>
        <taxon>Agaricomycetidae</taxon>
        <taxon>Agaricales</taxon>
        <taxon>Agaricineae</taxon>
        <taxon>Crepidotaceae</taxon>
        <taxon>Crepidotus</taxon>
    </lineage>
</organism>
<evidence type="ECO:0000313" key="2">
    <source>
        <dbReference type="EMBL" id="KAF9526846.1"/>
    </source>
</evidence>
<feature type="chain" id="PRO_5040435721" evidence="1">
    <location>
        <begin position="24"/>
        <end position="89"/>
    </location>
</feature>
<accession>A0A9P6JN71</accession>
<sequence>MPQRNSCILPVCSGLTLLKLLEALKWKLDHHRDLNLKSTNNSQNQPRGHKRAMICLNIQEYTTFLNFTHQIVAEMARNEILSHQSIAYP</sequence>
<gene>
    <name evidence="2" type="ORF">CPB83DRAFT_857072</name>
</gene>
<protein>
    <submittedName>
        <fullName evidence="2">Uncharacterized protein</fullName>
    </submittedName>
</protein>
<comment type="caution">
    <text evidence="2">The sequence shown here is derived from an EMBL/GenBank/DDBJ whole genome shotgun (WGS) entry which is preliminary data.</text>
</comment>
<dbReference type="EMBL" id="MU157866">
    <property type="protein sequence ID" value="KAF9526846.1"/>
    <property type="molecule type" value="Genomic_DNA"/>
</dbReference>
<dbReference type="AlphaFoldDB" id="A0A9P6JN71"/>
<keyword evidence="3" id="KW-1185">Reference proteome</keyword>
<proteinExistence type="predicted"/>
<feature type="signal peptide" evidence="1">
    <location>
        <begin position="1"/>
        <end position="23"/>
    </location>
</feature>
<name>A0A9P6JN71_9AGAR</name>
<feature type="non-terminal residue" evidence="2">
    <location>
        <position position="1"/>
    </location>
</feature>
<keyword evidence="1" id="KW-0732">Signal</keyword>
<dbReference type="Proteomes" id="UP000807306">
    <property type="component" value="Unassembled WGS sequence"/>
</dbReference>
<evidence type="ECO:0000256" key="1">
    <source>
        <dbReference type="SAM" id="SignalP"/>
    </source>
</evidence>
<reference evidence="2" key="1">
    <citation type="submission" date="2020-11" db="EMBL/GenBank/DDBJ databases">
        <authorList>
            <consortium name="DOE Joint Genome Institute"/>
            <person name="Ahrendt S."/>
            <person name="Riley R."/>
            <person name="Andreopoulos W."/>
            <person name="Labutti K."/>
            <person name="Pangilinan J."/>
            <person name="Ruiz-Duenas F.J."/>
            <person name="Barrasa J.M."/>
            <person name="Sanchez-Garcia M."/>
            <person name="Camarero S."/>
            <person name="Miyauchi S."/>
            <person name="Serrano A."/>
            <person name="Linde D."/>
            <person name="Babiker R."/>
            <person name="Drula E."/>
            <person name="Ayuso-Fernandez I."/>
            <person name="Pacheco R."/>
            <person name="Padilla G."/>
            <person name="Ferreira P."/>
            <person name="Barriuso J."/>
            <person name="Kellner H."/>
            <person name="Castanera R."/>
            <person name="Alfaro M."/>
            <person name="Ramirez L."/>
            <person name="Pisabarro A.G."/>
            <person name="Kuo A."/>
            <person name="Tritt A."/>
            <person name="Lipzen A."/>
            <person name="He G."/>
            <person name="Yan M."/>
            <person name="Ng V."/>
            <person name="Cullen D."/>
            <person name="Martin F."/>
            <person name="Rosso M.-N."/>
            <person name="Henrissat B."/>
            <person name="Hibbett D."/>
            <person name="Martinez A.T."/>
            <person name="Grigoriev I.V."/>
        </authorList>
    </citation>
    <scope>NUCLEOTIDE SEQUENCE</scope>
    <source>
        <strain evidence="2">CBS 506.95</strain>
    </source>
</reference>
<evidence type="ECO:0000313" key="3">
    <source>
        <dbReference type="Proteomes" id="UP000807306"/>
    </source>
</evidence>